<feature type="transmembrane region" description="Helical" evidence="14">
    <location>
        <begin position="188"/>
        <end position="210"/>
    </location>
</feature>
<dbReference type="GO" id="GO:0071555">
    <property type="term" value="P:cell wall organization"/>
    <property type="evidence" value="ECO:0007669"/>
    <property type="project" value="UniProtKB-KW"/>
</dbReference>
<evidence type="ECO:0000256" key="2">
    <source>
        <dbReference type="ARBA" id="ARBA00010621"/>
    </source>
</evidence>
<dbReference type="GO" id="GO:0050380">
    <property type="term" value="F:undecaprenyl-diphosphatase activity"/>
    <property type="evidence" value="ECO:0007669"/>
    <property type="project" value="UniProtKB-UniRule"/>
</dbReference>
<gene>
    <name evidence="14" type="primary">uppP</name>
    <name evidence="15" type="ORF">SAMN04490248_107123</name>
</gene>
<feature type="transmembrane region" description="Helical" evidence="14">
    <location>
        <begin position="216"/>
        <end position="235"/>
    </location>
</feature>
<proteinExistence type="inferred from homology"/>
<keyword evidence="9 14" id="KW-0472">Membrane</keyword>
<dbReference type="NCBIfam" id="NF001393">
    <property type="entry name" value="PRK00281.2-4"/>
    <property type="match status" value="1"/>
</dbReference>
<keyword evidence="14" id="KW-0961">Cell wall biogenesis/degradation</keyword>
<evidence type="ECO:0000256" key="10">
    <source>
        <dbReference type="ARBA" id="ARBA00023251"/>
    </source>
</evidence>
<keyword evidence="7 14" id="KW-0378">Hydrolase</keyword>
<dbReference type="GO" id="GO:0009252">
    <property type="term" value="P:peptidoglycan biosynthetic process"/>
    <property type="evidence" value="ECO:0007669"/>
    <property type="project" value="UniProtKB-KW"/>
</dbReference>
<evidence type="ECO:0000256" key="5">
    <source>
        <dbReference type="ARBA" id="ARBA00022475"/>
    </source>
</evidence>
<keyword evidence="14" id="KW-0573">Peptidoglycan synthesis</keyword>
<comment type="miscellaneous">
    <text evidence="14">Bacitracin is thought to be involved in the inhibition of peptidoglycan synthesis by sequestering undecaprenyl diphosphate, thereby reducing the pool of lipid carrier available.</text>
</comment>
<keyword evidence="10 14" id="KW-0046">Antibiotic resistance</keyword>
<keyword evidence="5 14" id="KW-1003">Cell membrane</keyword>
<evidence type="ECO:0000256" key="7">
    <source>
        <dbReference type="ARBA" id="ARBA00022801"/>
    </source>
</evidence>
<dbReference type="Pfam" id="PF02673">
    <property type="entry name" value="BacA"/>
    <property type="match status" value="1"/>
</dbReference>
<evidence type="ECO:0000256" key="8">
    <source>
        <dbReference type="ARBA" id="ARBA00022989"/>
    </source>
</evidence>
<comment type="catalytic activity">
    <reaction evidence="13 14">
        <text>di-trans,octa-cis-undecaprenyl diphosphate + H2O = di-trans,octa-cis-undecaprenyl phosphate + phosphate + H(+)</text>
        <dbReference type="Rhea" id="RHEA:28094"/>
        <dbReference type="ChEBI" id="CHEBI:15377"/>
        <dbReference type="ChEBI" id="CHEBI:15378"/>
        <dbReference type="ChEBI" id="CHEBI:43474"/>
        <dbReference type="ChEBI" id="CHEBI:58405"/>
        <dbReference type="ChEBI" id="CHEBI:60392"/>
        <dbReference type="EC" id="3.6.1.27"/>
    </reaction>
</comment>
<feature type="transmembrane region" description="Helical" evidence="14">
    <location>
        <begin position="247"/>
        <end position="266"/>
    </location>
</feature>
<evidence type="ECO:0000313" key="15">
    <source>
        <dbReference type="EMBL" id="SEO59816.1"/>
    </source>
</evidence>
<dbReference type="EC" id="3.6.1.27" evidence="3 14"/>
<evidence type="ECO:0000256" key="12">
    <source>
        <dbReference type="ARBA" id="ARBA00032932"/>
    </source>
</evidence>
<evidence type="ECO:0000256" key="1">
    <source>
        <dbReference type="ARBA" id="ARBA00004651"/>
    </source>
</evidence>
<sequence length="267" mass="28865">MTLFHIALVAIVQGITEFLPISSSGHLILLPQLTGLEDQGLLVDVSVHFGTLFAVVLFFWPDMRDAILGLPRLVRGRADTPGARLALYLILATIPVLLAGGILHVTGLLEAMRSIAVIGWTMLLFGLLLWWVDQRGGTERDGDGWTWKDALIMGLWQILALIPGTSRSGITITAARHLGYDRESAARLAMLMSVPVILGGTIFFSIEAVLQQPSARLLDCVIAAALAFLAALAALKCMMMLLKSLSFTPYVVYRVALGIVLLAVAYS</sequence>
<dbReference type="EMBL" id="FODS01000007">
    <property type="protein sequence ID" value="SEO59816.1"/>
    <property type="molecule type" value="Genomic_DNA"/>
</dbReference>
<keyword evidence="6 14" id="KW-0812">Transmembrane</keyword>
<keyword evidence="14" id="KW-0133">Cell shape</keyword>
<dbReference type="GO" id="GO:0008360">
    <property type="term" value="P:regulation of cell shape"/>
    <property type="evidence" value="ECO:0007669"/>
    <property type="project" value="UniProtKB-KW"/>
</dbReference>
<dbReference type="OrthoDB" id="9808289at2"/>
<evidence type="ECO:0000256" key="3">
    <source>
        <dbReference type="ARBA" id="ARBA00012374"/>
    </source>
</evidence>
<evidence type="ECO:0000256" key="9">
    <source>
        <dbReference type="ARBA" id="ARBA00023136"/>
    </source>
</evidence>
<dbReference type="GO" id="GO:0005886">
    <property type="term" value="C:plasma membrane"/>
    <property type="evidence" value="ECO:0007669"/>
    <property type="project" value="UniProtKB-SubCell"/>
</dbReference>
<dbReference type="RefSeq" id="WP_093117370.1">
    <property type="nucleotide sequence ID" value="NZ_FODS01000007.1"/>
</dbReference>
<evidence type="ECO:0000256" key="13">
    <source>
        <dbReference type="ARBA" id="ARBA00047594"/>
    </source>
</evidence>
<dbReference type="AlphaFoldDB" id="A0A1H8R0F2"/>
<protein>
    <recommendedName>
        <fullName evidence="4 14">Undecaprenyl-diphosphatase</fullName>
        <ecNumber evidence="3 14">3.6.1.27</ecNumber>
    </recommendedName>
    <alternativeName>
        <fullName evidence="12 14">Bacitracin resistance protein</fullName>
    </alternativeName>
    <alternativeName>
        <fullName evidence="11 14">Undecaprenyl pyrophosphate phosphatase</fullName>
    </alternativeName>
</protein>
<dbReference type="PANTHER" id="PTHR30622:SF4">
    <property type="entry name" value="UNDECAPRENYL-DIPHOSPHATASE"/>
    <property type="match status" value="1"/>
</dbReference>
<feature type="transmembrane region" description="Helical" evidence="14">
    <location>
        <begin position="152"/>
        <end position="176"/>
    </location>
</feature>
<comment type="function">
    <text evidence="14">Catalyzes the dephosphorylation of undecaprenyl diphosphate (UPP). Confers resistance to bacitracin.</text>
</comment>
<name>A0A1H8R0F2_9RHOB</name>
<evidence type="ECO:0000256" key="14">
    <source>
        <dbReference type="HAMAP-Rule" id="MF_01006"/>
    </source>
</evidence>
<feature type="transmembrane region" description="Helical" evidence="14">
    <location>
        <begin position="41"/>
        <end position="60"/>
    </location>
</feature>
<keyword evidence="16" id="KW-1185">Reference proteome</keyword>
<dbReference type="Proteomes" id="UP000198893">
    <property type="component" value="Unassembled WGS sequence"/>
</dbReference>
<evidence type="ECO:0000256" key="4">
    <source>
        <dbReference type="ARBA" id="ARBA00021581"/>
    </source>
</evidence>
<keyword evidence="8 14" id="KW-1133">Transmembrane helix</keyword>
<dbReference type="GO" id="GO:0046677">
    <property type="term" value="P:response to antibiotic"/>
    <property type="evidence" value="ECO:0007669"/>
    <property type="project" value="UniProtKB-UniRule"/>
</dbReference>
<dbReference type="STRING" id="569882.SAMN04490248_107123"/>
<feature type="transmembrane region" description="Helical" evidence="14">
    <location>
        <begin position="115"/>
        <end position="132"/>
    </location>
</feature>
<reference evidence="15 16" key="1">
    <citation type="submission" date="2016-10" db="EMBL/GenBank/DDBJ databases">
        <authorList>
            <person name="de Groot N.N."/>
        </authorList>
    </citation>
    <scope>NUCLEOTIDE SEQUENCE [LARGE SCALE GENOMIC DNA]</scope>
    <source>
        <strain evidence="15 16">DSM 27842</strain>
    </source>
</reference>
<dbReference type="PANTHER" id="PTHR30622">
    <property type="entry name" value="UNDECAPRENYL-DIPHOSPHATASE"/>
    <property type="match status" value="1"/>
</dbReference>
<comment type="similarity">
    <text evidence="2 14">Belongs to the UppP family.</text>
</comment>
<evidence type="ECO:0000256" key="11">
    <source>
        <dbReference type="ARBA" id="ARBA00032707"/>
    </source>
</evidence>
<evidence type="ECO:0000256" key="6">
    <source>
        <dbReference type="ARBA" id="ARBA00022692"/>
    </source>
</evidence>
<organism evidence="15 16">
    <name type="scientific">Salinihabitans flavidus</name>
    <dbReference type="NCBI Taxonomy" id="569882"/>
    <lineage>
        <taxon>Bacteria</taxon>
        <taxon>Pseudomonadati</taxon>
        <taxon>Pseudomonadota</taxon>
        <taxon>Alphaproteobacteria</taxon>
        <taxon>Rhodobacterales</taxon>
        <taxon>Roseobacteraceae</taxon>
        <taxon>Salinihabitans</taxon>
    </lineage>
</organism>
<comment type="subcellular location">
    <subcellularLocation>
        <location evidence="1 14">Cell membrane</location>
        <topology evidence="1 14">Multi-pass membrane protein</topology>
    </subcellularLocation>
</comment>
<feature type="transmembrane region" description="Helical" evidence="14">
    <location>
        <begin position="6"/>
        <end position="29"/>
    </location>
</feature>
<feature type="transmembrane region" description="Helical" evidence="14">
    <location>
        <begin position="85"/>
        <end position="103"/>
    </location>
</feature>
<evidence type="ECO:0000313" key="16">
    <source>
        <dbReference type="Proteomes" id="UP000198893"/>
    </source>
</evidence>
<dbReference type="HAMAP" id="MF_01006">
    <property type="entry name" value="Undec_diphosphatase"/>
    <property type="match status" value="1"/>
</dbReference>
<dbReference type="InterPro" id="IPR003824">
    <property type="entry name" value="UppP"/>
</dbReference>
<accession>A0A1H8R0F2</accession>